<keyword evidence="1" id="KW-0732">Signal</keyword>
<keyword evidence="4" id="KW-1185">Reference proteome</keyword>
<gene>
    <name evidence="3" type="ORF">J057_12036</name>
</gene>
<dbReference type="AlphaFoldDB" id="N6WY87"/>
<dbReference type="InterPro" id="IPR025510">
    <property type="entry name" value="DUF4397"/>
</dbReference>
<dbReference type="STRING" id="626887.J057_12036"/>
<dbReference type="OrthoDB" id="9783299at2"/>
<dbReference type="eggNOG" id="ENOG502Z8BC">
    <property type="taxonomic scope" value="Bacteria"/>
</dbReference>
<organism evidence="3 4">
    <name type="scientific">Marinobacter nanhaiticus D15-8W</name>
    <dbReference type="NCBI Taxonomy" id="626887"/>
    <lineage>
        <taxon>Bacteria</taxon>
        <taxon>Pseudomonadati</taxon>
        <taxon>Pseudomonadota</taxon>
        <taxon>Gammaproteobacteria</taxon>
        <taxon>Pseudomonadales</taxon>
        <taxon>Marinobacteraceae</taxon>
        <taxon>Marinobacter</taxon>
    </lineage>
</organism>
<dbReference type="EMBL" id="APLQ01000011">
    <property type="protein sequence ID" value="ENO16082.2"/>
    <property type="molecule type" value="Genomic_DNA"/>
</dbReference>
<dbReference type="Proteomes" id="UP000013165">
    <property type="component" value="Unassembled WGS sequence"/>
</dbReference>
<feature type="domain" description="DUF4397" evidence="2">
    <location>
        <begin position="253"/>
        <end position="375"/>
    </location>
</feature>
<accession>N6WY87</accession>
<dbReference type="PROSITE" id="PS51257">
    <property type="entry name" value="PROKAR_LIPOPROTEIN"/>
    <property type="match status" value="1"/>
</dbReference>
<sequence>MSIRWRNNKMNHALPLFLVSLAFLALTGCDDDDDSPETSELVVLHTSADAPNVNVVAGSDTLFSDVPFKSGGEVELETGTYAVAVDARLPGDQTQTVIGPADIMIADDIRYYAAAVGTVAGGGPELLLVEQPESDLASGQVRVRVAHLAADAPAVDVYVTAPGADLVSASPIGSFSFRETLDAVDVPAGDYQIRVTAEGGSTPVFDSGTIQLAADKSLFIGAVDNTNFGDSPISLIVEDDGVVTEIVDADAGAGIRAVHNSYDAPNVDIYVDGVAATTDLAFPNAFPGSGNDPALDYASLPAGTTTVGVTATGSPTVVADAELDLVNGNAYTVLASNAVTALELLPFEDDNRDVATAAKLRVIHGASQAPDVDVYAVAQGNACPGNADPVLTDVPYKASSGYLEVEAGDYTLCVTVAGTGTVAIGPLDVTLAAGSVYTVVAREVDDDASQFTVTTLDEF</sequence>
<dbReference type="PATRIC" id="fig|626887.3.peg.2411"/>
<proteinExistence type="predicted"/>
<reference evidence="3 4" key="1">
    <citation type="journal article" date="2013" name="Genome Announc.">
        <title>Genome Sequence of the Polycyclic Aromatic Hydrocarbon-Degrading Bacterium Strain Marinobacter nanhaiticus D15-8WT.</title>
        <authorList>
            <person name="Cui Z."/>
            <person name="Gao W."/>
            <person name="Li Q."/>
            <person name="Xu G."/>
            <person name="Zheng L."/>
        </authorList>
    </citation>
    <scope>NUCLEOTIDE SEQUENCE [LARGE SCALE GENOMIC DNA]</scope>
    <source>
        <strain evidence="3 4">D15-8W</strain>
    </source>
</reference>
<name>N6WY87_9GAMM</name>
<feature type="domain" description="DUF4397" evidence="2">
    <location>
        <begin position="40"/>
        <end position="158"/>
    </location>
</feature>
<protein>
    <submittedName>
        <fullName evidence="3">DUF4397 domain-containing protein</fullName>
    </submittedName>
</protein>
<evidence type="ECO:0000313" key="3">
    <source>
        <dbReference type="EMBL" id="ENO16082.2"/>
    </source>
</evidence>
<evidence type="ECO:0000313" key="4">
    <source>
        <dbReference type="Proteomes" id="UP000013165"/>
    </source>
</evidence>
<feature type="domain" description="DUF4397" evidence="2">
    <location>
        <begin position="386"/>
        <end position="453"/>
    </location>
</feature>
<evidence type="ECO:0000259" key="2">
    <source>
        <dbReference type="Pfam" id="PF14344"/>
    </source>
</evidence>
<feature type="chain" id="PRO_5016871872" evidence="1">
    <location>
        <begin position="26"/>
        <end position="459"/>
    </location>
</feature>
<dbReference type="Pfam" id="PF14344">
    <property type="entry name" value="DUF4397"/>
    <property type="match status" value="3"/>
</dbReference>
<dbReference type="HOGENOM" id="CLU_023664_0_0_6"/>
<comment type="caution">
    <text evidence="3">The sequence shown here is derived from an EMBL/GenBank/DDBJ whole genome shotgun (WGS) entry which is preliminary data.</text>
</comment>
<evidence type="ECO:0000256" key="1">
    <source>
        <dbReference type="SAM" id="SignalP"/>
    </source>
</evidence>
<feature type="signal peptide" evidence="1">
    <location>
        <begin position="1"/>
        <end position="25"/>
    </location>
</feature>